<accession>A0A8J3V5L2</accession>
<evidence type="ECO:0000313" key="3">
    <source>
        <dbReference type="EMBL" id="GII56485.1"/>
    </source>
</evidence>
<keyword evidence="4" id="KW-1185">Reference proteome</keyword>
<dbReference type="EMBL" id="BOOR01000036">
    <property type="protein sequence ID" value="GII56485.1"/>
    <property type="molecule type" value="Genomic_DNA"/>
</dbReference>
<evidence type="ECO:0000259" key="2">
    <source>
        <dbReference type="Pfam" id="PF14016"/>
    </source>
</evidence>
<organism evidence="3 4">
    <name type="scientific">Planotetraspora thailandica</name>
    <dbReference type="NCBI Taxonomy" id="487172"/>
    <lineage>
        <taxon>Bacteria</taxon>
        <taxon>Bacillati</taxon>
        <taxon>Actinomycetota</taxon>
        <taxon>Actinomycetes</taxon>
        <taxon>Streptosporangiales</taxon>
        <taxon>Streptosporangiaceae</taxon>
        <taxon>Planotetraspora</taxon>
    </lineage>
</organism>
<feature type="domain" description="DUF4232" evidence="2">
    <location>
        <begin position="97"/>
        <end position="229"/>
    </location>
</feature>
<proteinExistence type="predicted"/>
<name>A0A8J3V5L2_9ACTN</name>
<evidence type="ECO:0000313" key="4">
    <source>
        <dbReference type="Proteomes" id="UP000605992"/>
    </source>
</evidence>
<dbReference type="InterPro" id="IPR025326">
    <property type="entry name" value="DUF4232"/>
</dbReference>
<dbReference type="AlphaFoldDB" id="A0A8J3V5L2"/>
<gene>
    <name evidence="3" type="ORF">Pth03_48740</name>
</gene>
<dbReference type="RefSeq" id="WP_203946626.1">
    <property type="nucleotide sequence ID" value="NZ_BOOR01000036.1"/>
</dbReference>
<evidence type="ECO:0000256" key="1">
    <source>
        <dbReference type="SAM" id="MobiDB-lite"/>
    </source>
</evidence>
<dbReference type="Pfam" id="PF14016">
    <property type="entry name" value="DUF4232"/>
    <property type="match status" value="1"/>
</dbReference>
<dbReference type="Proteomes" id="UP000605992">
    <property type="component" value="Unassembled WGS sequence"/>
</dbReference>
<feature type="region of interest" description="Disordered" evidence="1">
    <location>
        <begin position="1"/>
        <end position="22"/>
    </location>
</feature>
<sequence>MANHREAGAERRTSVKLPKTAGSRARLSAATAAAALAVLSGCVNVGTASGGQSPTPLPGTAQPAAGDHPATVAPAIPTGDGPGSLPVVGKPSAIMACTGAQLKVTRGTPDAGAGQLYVPINFTNASKAACSLSGYPGVSYVAEDGVQSGNAAERTKEAASTVTLKPGVTAVALMRDSNGVGGNDPKSCGLDKALGLRVYPPNLETAVFLPWPVAHCAGPAVHSLSIGPVKLG</sequence>
<feature type="region of interest" description="Disordered" evidence="1">
    <location>
        <begin position="47"/>
        <end position="83"/>
    </location>
</feature>
<feature type="compositionally biased region" description="Basic and acidic residues" evidence="1">
    <location>
        <begin position="1"/>
        <end position="13"/>
    </location>
</feature>
<comment type="caution">
    <text evidence="3">The sequence shown here is derived from an EMBL/GenBank/DDBJ whole genome shotgun (WGS) entry which is preliminary data.</text>
</comment>
<reference evidence="3" key="1">
    <citation type="submission" date="2021-01" db="EMBL/GenBank/DDBJ databases">
        <title>Whole genome shotgun sequence of Planotetraspora thailandica NBRC 104271.</title>
        <authorList>
            <person name="Komaki H."/>
            <person name="Tamura T."/>
        </authorList>
    </citation>
    <scope>NUCLEOTIDE SEQUENCE</scope>
    <source>
        <strain evidence="3">NBRC 104271</strain>
    </source>
</reference>
<protein>
    <recommendedName>
        <fullName evidence="2">DUF4232 domain-containing protein</fullName>
    </recommendedName>
</protein>